<feature type="region of interest" description="Disordered" evidence="2">
    <location>
        <begin position="625"/>
        <end position="646"/>
    </location>
</feature>
<feature type="domain" description="Secretion system C-terminal sorting" evidence="4">
    <location>
        <begin position="2208"/>
        <end position="2271"/>
    </location>
</feature>
<organism evidence="5 6">
    <name type="scientific">Psychroserpens algicola</name>
    <dbReference type="NCBI Taxonomy" id="1719034"/>
    <lineage>
        <taxon>Bacteria</taxon>
        <taxon>Pseudomonadati</taxon>
        <taxon>Bacteroidota</taxon>
        <taxon>Flavobacteriia</taxon>
        <taxon>Flavobacteriales</taxon>
        <taxon>Flavobacteriaceae</taxon>
        <taxon>Psychroserpens</taxon>
    </lineage>
</organism>
<dbReference type="NCBIfam" id="TIGR04183">
    <property type="entry name" value="Por_Secre_tail"/>
    <property type="match status" value="1"/>
</dbReference>
<dbReference type="Proteomes" id="UP001203687">
    <property type="component" value="Unassembled WGS sequence"/>
</dbReference>
<gene>
    <name evidence="5" type="ORF">MUY34_07880</name>
</gene>
<dbReference type="InterPro" id="IPR026444">
    <property type="entry name" value="Secre_tail"/>
</dbReference>
<evidence type="ECO:0000259" key="4">
    <source>
        <dbReference type="Pfam" id="PF18962"/>
    </source>
</evidence>
<evidence type="ECO:0000256" key="3">
    <source>
        <dbReference type="SAM" id="SignalP"/>
    </source>
</evidence>
<evidence type="ECO:0000313" key="5">
    <source>
        <dbReference type="EMBL" id="MCK8480534.1"/>
    </source>
</evidence>
<accession>A0ABT0H950</accession>
<protein>
    <submittedName>
        <fullName evidence="5">T9SS type A sorting domain-containing protein</fullName>
    </submittedName>
</protein>
<dbReference type="EMBL" id="JALPQF010000006">
    <property type="protein sequence ID" value="MCK8480534.1"/>
    <property type="molecule type" value="Genomic_DNA"/>
</dbReference>
<evidence type="ECO:0000256" key="2">
    <source>
        <dbReference type="SAM" id="MobiDB-lite"/>
    </source>
</evidence>
<comment type="caution">
    <text evidence="5">The sequence shown here is derived from an EMBL/GenBank/DDBJ whole genome shotgun (WGS) entry which is preliminary data.</text>
</comment>
<evidence type="ECO:0000256" key="1">
    <source>
        <dbReference type="ARBA" id="ARBA00022729"/>
    </source>
</evidence>
<evidence type="ECO:0000313" key="6">
    <source>
        <dbReference type="Proteomes" id="UP001203687"/>
    </source>
</evidence>
<dbReference type="Pfam" id="PF18962">
    <property type="entry name" value="Por_Secre_tail"/>
    <property type="match status" value="1"/>
</dbReference>
<feature type="signal peptide" evidence="3">
    <location>
        <begin position="1"/>
        <end position="19"/>
    </location>
</feature>
<feature type="chain" id="PRO_5045641278" evidence="3">
    <location>
        <begin position="20"/>
        <end position="2272"/>
    </location>
</feature>
<keyword evidence="1 3" id="KW-0732">Signal</keyword>
<sequence>MKHFYTFLLLLLLGNLGFGQTTIWVEDFETDGDSGIRYNSSNTFNDGTNDHFGRTDGSDISGTYNIPNNSFFWAGEDLDDNGGDGSPTKTITFNSINISGYTDITFKGLFASGNGGSGWDDGDILYLEYSLDGGPYQKFIQFASPSGGSNVGLNHDPNLDGTGEGAAITTTFTEYSSLLGVTGNSIQIRLFVSANSASEEFGFDNLILEGILASSGPNNPDAFSAAVVSSSQINLNYDDNADGDDVVIVFNTDNNFDTPSGTPTVGNDFGDDEILFIGNTSGTFNHTGLTENTTYYYRAYSYDGTDYSNGLDADATTPCNAITVTNATPFQEGFEGGTVPPSCWASFRGTNGLGTAQDWELSTTPNSGINAAFVRYENVSGGNAEDWLVTPALDLSTLTNTELSFFTRDAGFGDDSDYSIRVSTTSQTDQGTFSTVNSYTAFGNTYINEIVDLSSFDGQTIYIAFVMSQDNGDSWYLDDIEVKEGTSKLSDIVEANYDEPNNIDYTLFPNATPLTTSNAIKIGEFTIRDEGGAPDTDGLGTTLTDITFTVDGFENIDAIALFDGPANVGEVTNVTASTTFNSLNSGSGITATTGSSTTFWVYATFKTTVTDNDQIQLTISSATADSSGSTFATSDAGGATNDLTETDDNRIEVTASQLVFSQQPPSSVAINAAMADVIVEAQDINNNVDSDFISNIDITSTGALSASPVSETAIAGIATFSTITHTAADTNLELTATDGTFLVTSTTFDVSVLPSVIAIQDFETSPQTPVFNYSNTNGGFATGSGPVPNDDNFVSGTRGWEANNETSTLTFGPIDVSGYTDIELDFRLAAFATSTNGLDVGDNVLVEVSLDNGATFSDEIEINGNDNAKWSFDTGEAPATVVYDGDNSQASFAPAGGGNRTTDGYSFISVTDITNSSQLVIRITMANNSSNEFWVIDDVILSGILLQTNDSDSEIYAATPQIGNSTIIAANSTTIATDAEVFGFVIDDQGSGDGLATNVTKMRFVPGSANTALWSTAIEGITLYDENLVDYTPAVTISDTEIILDFGTPISITDGGSLEFVLGFYLKTTGIVDNSIVQFQVDDSANGFTADTSGSGFIDPLTSGTFTGPETTINVVASDLVFSQQPTNTEINIAIDPAVIVDAVDTNGNLDLDYTDPIDLTITTLTFAGSATTSVNAINGSSTFDNLLINSTGVGNLTASSTGLNNSSLSDPFGVAPNRSNIWCETFTDNSLYNVTLGGEGKGPDTIETDYFHITDGSDIDIAYNGNNGNFFAAQDIDDGSWTGSANPSQLTWTGINIEGYSGIRFSGKFASAALNSIDPADEVLVEYRTNGTDPWVSFLAFKNNGIDNNTFFQEDTDFDDIGDGIQLTDTFQTFNKLLLTTASDTTIDLRLTVRVNSGAEDVAFEDFKIEGIGGTYPGNAATGFDGPLGTGSFEIDASSGSTINFIYNRGVGGTLGLFENHIVVYIDSKAGGITSTTNLIDAGDDGRKAISGFDGNLLRSVVNFPPGFEPDYAISLHKDFAGLFEIIENGSHNFIQSANLNPLGSNNNANYTFNIDFSSINALAGGESFKFLATYINASGAFRSNESIGDNTATGNPGTNPIEFTTYYQASSRKKGGLAPSTANGLWTTSETWVNGNAPLDGDEIIINNTVNLNTDYTTNDIEITATGIFTVNSASDFEITGGVVGSGLFNVNGDLIISEGGFTNIVPTYTTGSSLTYNNILATYNRFNEWQPGTTVGLGVPDNVIIDNSDLDLSNPSANITVENFAVGNNVSVFNGGNLNIDPTKSLTVNGDFANVISTVNMNSNSQKYSSLIVGGTSIGEVTYKRHVNTFNNTTGTTTGQNDLISAPVTNSSQTFLAFRTVNTNIPTGTIGGVPSFLFGPFDNDANTYINYNASNDSDVLTAGVGYRSASTNTSTFTFVGDVETNSVTVGIDVGALSEWNLIGNPYPSYISMLEFLTENDGAFNSSSSGIYGYDGDATDGFVVRNLGYFVLNPDELIAPGQGFLVASVNPAATVNFTPAMRMTGSSDDFIMGRQGFSENAFITLEISKDDLMYMTDLYFLTENVSLGLDPGYDTSVFGNVAPDDFAIFSHLIESNEGIDMAIQSLPSSSLSSVIVPLGVNVNNGEQFTISIKASSLPESIDVYLEDTVNNTLTLLNNSDYVYTATTDINDTGRYFLRFTENSLSTQENSFDNLNIYNSKTTKEIVVNGQLLENTICNIYDIQGRIIFSTTDLDYTSLENRIDVSTVSTGVYIIKLQSNNLERTQKLVIE</sequence>
<keyword evidence="6" id="KW-1185">Reference proteome</keyword>
<reference evidence="5" key="1">
    <citation type="submission" date="2022-04" db="EMBL/GenBank/DDBJ databases">
        <authorList>
            <person name="Ren T."/>
        </authorList>
    </citation>
    <scope>NUCLEOTIDE SEQUENCE</scope>
    <source>
        <strain evidence="5">F63249</strain>
    </source>
</reference>
<dbReference type="RefSeq" id="WP_248412617.1">
    <property type="nucleotide sequence ID" value="NZ_JALPQF010000006.1"/>
</dbReference>
<dbReference type="NCBIfam" id="NF038128">
    <property type="entry name" value="choice_anch_J"/>
    <property type="match status" value="1"/>
</dbReference>
<name>A0ABT0H950_9FLAO</name>
<proteinExistence type="predicted"/>
<dbReference type="Gene3D" id="2.60.120.260">
    <property type="entry name" value="Galactose-binding domain-like"/>
    <property type="match status" value="1"/>
</dbReference>